<comment type="caution">
    <text evidence="2">The sequence shown here is derived from an EMBL/GenBank/DDBJ whole genome shotgun (WGS) entry which is preliminary data.</text>
</comment>
<reference evidence="2 3" key="1">
    <citation type="submission" date="2021-02" db="EMBL/GenBank/DDBJ databases">
        <title>Genome assembly of Pseudopithomyces chartarum.</title>
        <authorList>
            <person name="Jauregui R."/>
            <person name="Singh J."/>
            <person name="Voisey C."/>
        </authorList>
    </citation>
    <scope>NUCLEOTIDE SEQUENCE [LARGE SCALE GENOMIC DNA]</scope>
    <source>
        <strain evidence="2 3">AGR01</strain>
    </source>
</reference>
<name>A0AAN6LVZ6_9PLEO</name>
<feature type="region of interest" description="Disordered" evidence="1">
    <location>
        <begin position="46"/>
        <end position="95"/>
    </location>
</feature>
<protein>
    <submittedName>
        <fullName evidence="2">Uncharacterized protein</fullName>
    </submittedName>
</protein>
<evidence type="ECO:0000313" key="3">
    <source>
        <dbReference type="Proteomes" id="UP001280581"/>
    </source>
</evidence>
<evidence type="ECO:0000256" key="1">
    <source>
        <dbReference type="SAM" id="MobiDB-lite"/>
    </source>
</evidence>
<dbReference type="Proteomes" id="UP001280581">
    <property type="component" value="Unassembled WGS sequence"/>
</dbReference>
<evidence type="ECO:0000313" key="2">
    <source>
        <dbReference type="EMBL" id="KAK3207205.1"/>
    </source>
</evidence>
<keyword evidence="3" id="KW-1185">Reference proteome</keyword>
<dbReference type="EMBL" id="WVTA01000009">
    <property type="protein sequence ID" value="KAK3207205.1"/>
    <property type="molecule type" value="Genomic_DNA"/>
</dbReference>
<dbReference type="AlphaFoldDB" id="A0AAN6LVZ6"/>
<feature type="compositionally biased region" description="Basic and acidic residues" evidence="1">
    <location>
        <begin position="80"/>
        <end position="95"/>
    </location>
</feature>
<sequence length="95" mass="9770">MRLRRMPPRGGPKPLIQISHLLVPQQRPPDGGPREVQFVVGKRGVADGGADSVGADDEGGGCGCGVGEGEEEGGGGGGVGEREDSFLERWMEDGG</sequence>
<proteinExistence type="predicted"/>
<gene>
    <name evidence="2" type="ORF">GRF29_103g193902</name>
</gene>
<accession>A0AAN6LVZ6</accession>
<organism evidence="2 3">
    <name type="scientific">Pseudopithomyces chartarum</name>
    <dbReference type="NCBI Taxonomy" id="1892770"/>
    <lineage>
        <taxon>Eukaryota</taxon>
        <taxon>Fungi</taxon>
        <taxon>Dikarya</taxon>
        <taxon>Ascomycota</taxon>
        <taxon>Pezizomycotina</taxon>
        <taxon>Dothideomycetes</taxon>
        <taxon>Pleosporomycetidae</taxon>
        <taxon>Pleosporales</taxon>
        <taxon>Massarineae</taxon>
        <taxon>Didymosphaeriaceae</taxon>
        <taxon>Pseudopithomyces</taxon>
    </lineage>
</organism>